<evidence type="ECO:0000313" key="5">
    <source>
        <dbReference type="Proteomes" id="UP000237381"/>
    </source>
</evidence>
<gene>
    <name evidence="4" type="ORF">B0G62_110108</name>
</gene>
<dbReference type="Gene3D" id="3.30.70.2520">
    <property type="match status" value="1"/>
</dbReference>
<dbReference type="InterPro" id="IPR007173">
    <property type="entry name" value="ALO_C"/>
</dbReference>
<dbReference type="InterPro" id="IPR006094">
    <property type="entry name" value="Oxid_FAD_bind_N"/>
</dbReference>
<protein>
    <submittedName>
        <fullName evidence="4">Putative dehydrogenase</fullName>
    </submittedName>
</protein>
<keyword evidence="5" id="KW-1185">Reference proteome</keyword>
<dbReference type="InterPro" id="IPR000683">
    <property type="entry name" value="Gfo/Idh/MocA-like_OxRdtase_N"/>
</dbReference>
<evidence type="ECO:0000259" key="3">
    <source>
        <dbReference type="PROSITE" id="PS51387"/>
    </source>
</evidence>
<dbReference type="InterPro" id="IPR016166">
    <property type="entry name" value="FAD-bd_PCMH"/>
</dbReference>
<dbReference type="EMBL" id="PQGA01000010">
    <property type="protein sequence ID" value="POR49800.1"/>
    <property type="molecule type" value="Genomic_DNA"/>
</dbReference>
<dbReference type="GO" id="GO:0003885">
    <property type="term" value="F:D-arabinono-1,4-lactone oxidase activity"/>
    <property type="evidence" value="ECO:0007669"/>
    <property type="project" value="InterPro"/>
</dbReference>
<dbReference type="Pfam" id="PF22725">
    <property type="entry name" value="GFO_IDH_MocA_C3"/>
    <property type="match status" value="1"/>
</dbReference>
<keyword evidence="1" id="KW-0274">FAD</keyword>
<dbReference type="Pfam" id="PF04030">
    <property type="entry name" value="ALO"/>
    <property type="match status" value="1"/>
</dbReference>
<evidence type="ECO:0000256" key="2">
    <source>
        <dbReference type="ARBA" id="ARBA00023002"/>
    </source>
</evidence>
<keyword evidence="1" id="KW-0285">Flavoprotein</keyword>
<evidence type="ECO:0000313" key="4">
    <source>
        <dbReference type="EMBL" id="POR49800.1"/>
    </source>
</evidence>
<dbReference type="PROSITE" id="PS51387">
    <property type="entry name" value="FAD_PCMH"/>
    <property type="match status" value="1"/>
</dbReference>
<dbReference type="Pfam" id="PF01565">
    <property type="entry name" value="FAD_binding_4"/>
    <property type="match status" value="1"/>
</dbReference>
<dbReference type="Gene3D" id="3.30.360.10">
    <property type="entry name" value="Dihydrodipicolinate Reductase, domain 2"/>
    <property type="match status" value="1"/>
</dbReference>
<dbReference type="InterPro" id="IPR036318">
    <property type="entry name" value="FAD-bd_PCMH-like_sf"/>
</dbReference>
<dbReference type="Gene3D" id="3.30.43.10">
    <property type="entry name" value="Uridine Diphospho-n-acetylenolpyruvylglucosamine Reductase, domain 2"/>
    <property type="match status" value="1"/>
</dbReference>
<proteinExistence type="predicted"/>
<dbReference type="InterPro" id="IPR016167">
    <property type="entry name" value="FAD-bd_PCMH_sub1"/>
</dbReference>
<accession>A0A2S4M522</accession>
<dbReference type="Proteomes" id="UP000237381">
    <property type="component" value="Unassembled WGS sequence"/>
</dbReference>
<dbReference type="InterPro" id="IPR036291">
    <property type="entry name" value="NAD(P)-bd_dom_sf"/>
</dbReference>
<dbReference type="SUPFAM" id="SSF55347">
    <property type="entry name" value="Glyceraldehyde-3-phosphate dehydrogenase-like, C-terminal domain"/>
    <property type="match status" value="1"/>
</dbReference>
<dbReference type="GO" id="GO:0071949">
    <property type="term" value="F:FAD binding"/>
    <property type="evidence" value="ECO:0007669"/>
    <property type="project" value="InterPro"/>
</dbReference>
<keyword evidence="2" id="KW-0560">Oxidoreductase</keyword>
<dbReference type="Gene3D" id="3.30.465.10">
    <property type="match status" value="1"/>
</dbReference>
<dbReference type="PANTHER" id="PTHR43762:SF1">
    <property type="entry name" value="D-ARABINONO-1,4-LACTONE OXIDASE"/>
    <property type="match status" value="1"/>
</dbReference>
<comment type="caution">
    <text evidence="4">The sequence shown here is derived from an EMBL/GenBank/DDBJ whole genome shotgun (WGS) entry which is preliminary data.</text>
</comment>
<dbReference type="PANTHER" id="PTHR43762">
    <property type="entry name" value="L-GULONOLACTONE OXIDASE"/>
    <property type="match status" value="1"/>
</dbReference>
<dbReference type="InterPro" id="IPR055170">
    <property type="entry name" value="GFO_IDH_MocA-like_dom"/>
</dbReference>
<dbReference type="SUPFAM" id="SSF56176">
    <property type="entry name" value="FAD-binding/transporter-associated domain-like"/>
    <property type="match status" value="1"/>
</dbReference>
<dbReference type="GO" id="GO:0016020">
    <property type="term" value="C:membrane"/>
    <property type="evidence" value="ECO:0007669"/>
    <property type="project" value="InterPro"/>
</dbReference>
<name>A0A2S4M522_9BURK</name>
<evidence type="ECO:0000256" key="1">
    <source>
        <dbReference type="ARBA" id="ARBA00022827"/>
    </source>
</evidence>
<sequence length="759" mass="83568">MTIEKSPSAIRVAVWGCGSFALKAHFPALLRLEQENLVCLDAVCARSEASLARARAILGRPDLRAYTQPHELLADRDIDLIVIALPIPAAAAAIRAALGSGKAVISEKPCAASVQEAISLLDFHATLKERPFWSVNENYRCKPLVAKVSELLRDGVIGQIYDISFDFTFPLGPEPEGWRQTASFSGGYAMDFGVHYIAALRAWFGEVSEVYARTATMRPFSPGGDTLASLMTFERGIPGTFKIAFASHATDVHSPDLKISGSHGLLSVNFRLGALELVTPSGRQTFDLSFDGWETGGVYETLKHSIGALRGEHALACTPMEALMDMAVIDAMVRSGKTGVAARPADAIPRTVSPARPEVHTFERSVSFRPKQIEWCATLAELQNVVAQAGRSQRAVRVMGAGRSWASPVVTDDLLINTEKLEPRISIDMRSKRIKASAGVQIGDMNRALASHNLCLPSLTCSPQSTIGGVISTGSHGTSLRHGTLSDRVTELTLVLASGELLKLSESHHPELLRAARVSVGMLGVIAEVELQAVDIEHFEFFQSTLDAQTFLAVQDELWAGFDYAWCKWPIGSDNLHIVYGKRASAEGQGFPFIARGMEQPYWYGLLPDPPSATRVPLFERDAQVRSMSAQYAFAGSQLPELMTQLHDSPFFGENEGRILEFKYLRGEGKSMLGPNIDERNVAINLAWAEIDRSRRTTAFDSFEQFAHRFHGRPHWGKHHTIHDERYVAQAFPEWNRFSELRKELDPAGIFKIQGQWMT</sequence>
<feature type="domain" description="FAD-binding PCMH-type" evidence="3">
    <location>
        <begin position="366"/>
        <end position="536"/>
    </location>
</feature>
<reference evidence="4 5" key="1">
    <citation type="submission" date="2018-01" db="EMBL/GenBank/DDBJ databases">
        <title>Genomic Encyclopedia of Type Strains, Phase III (KMG-III): the genomes of soil and plant-associated and newly described type strains.</title>
        <authorList>
            <person name="Whitman W."/>
        </authorList>
    </citation>
    <scope>NUCLEOTIDE SEQUENCE [LARGE SCALE GENOMIC DNA]</scope>
    <source>
        <strain evidence="4 5">JCM 18070</strain>
    </source>
</reference>
<dbReference type="RefSeq" id="WP_103705730.1">
    <property type="nucleotide sequence ID" value="NZ_PQGA01000010.1"/>
</dbReference>
<organism evidence="4 5">
    <name type="scientific">Paraburkholderia eburnea</name>
    <dbReference type="NCBI Taxonomy" id="1189126"/>
    <lineage>
        <taxon>Bacteria</taxon>
        <taxon>Pseudomonadati</taxon>
        <taxon>Pseudomonadota</taxon>
        <taxon>Betaproteobacteria</taxon>
        <taxon>Burkholderiales</taxon>
        <taxon>Burkholderiaceae</taxon>
        <taxon>Paraburkholderia</taxon>
    </lineage>
</organism>
<dbReference type="OrthoDB" id="9800184at2"/>
<dbReference type="InterPro" id="IPR016169">
    <property type="entry name" value="FAD-bd_PCMH_sub2"/>
</dbReference>
<dbReference type="Pfam" id="PF01408">
    <property type="entry name" value="GFO_IDH_MocA"/>
    <property type="match status" value="1"/>
</dbReference>
<dbReference type="SUPFAM" id="SSF51735">
    <property type="entry name" value="NAD(P)-binding Rossmann-fold domains"/>
    <property type="match status" value="1"/>
</dbReference>
<dbReference type="Gene3D" id="3.40.50.720">
    <property type="entry name" value="NAD(P)-binding Rossmann-like Domain"/>
    <property type="match status" value="1"/>
</dbReference>
<dbReference type="AlphaFoldDB" id="A0A2S4M522"/>
<dbReference type="InterPro" id="IPR010031">
    <property type="entry name" value="FAD_lactone_oxidase-like"/>
</dbReference>